<protein>
    <submittedName>
        <fullName evidence="1">Uncharacterized protein</fullName>
    </submittedName>
</protein>
<evidence type="ECO:0000313" key="2">
    <source>
        <dbReference type="Proteomes" id="UP001497516"/>
    </source>
</evidence>
<evidence type="ECO:0000313" key="1">
    <source>
        <dbReference type="EMBL" id="CAL1389362.1"/>
    </source>
</evidence>
<keyword evidence="2" id="KW-1185">Reference proteome</keyword>
<dbReference type="Proteomes" id="UP001497516">
    <property type="component" value="Chromosome 5"/>
</dbReference>
<gene>
    <name evidence="1" type="ORF">LTRI10_LOCUS30226</name>
</gene>
<sequence>MEVTLTATVKVGDHGVLFPDIKTTNNFVGLVKSEHEYYSTYEGVFEMDMILEFLAYNKLPIVTRLTELNSASVYSSPINLQMHGVA</sequence>
<proteinExistence type="predicted"/>
<reference evidence="1 2" key="1">
    <citation type="submission" date="2024-04" db="EMBL/GenBank/DDBJ databases">
        <authorList>
            <person name="Fracassetti M."/>
        </authorList>
    </citation>
    <scope>NUCLEOTIDE SEQUENCE [LARGE SCALE GENOMIC DNA]</scope>
</reference>
<organism evidence="1 2">
    <name type="scientific">Linum trigynum</name>
    <dbReference type="NCBI Taxonomy" id="586398"/>
    <lineage>
        <taxon>Eukaryota</taxon>
        <taxon>Viridiplantae</taxon>
        <taxon>Streptophyta</taxon>
        <taxon>Embryophyta</taxon>
        <taxon>Tracheophyta</taxon>
        <taxon>Spermatophyta</taxon>
        <taxon>Magnoliopsida</taxon>
        <taxon>eudicotyledons</taxon>
        <taxon>Gunneridae</taxon>
        <taxon>Pentapetalae</taxon>
        <taxon>rosids</taxon>
        <taxon>fabids</taxon>
        <taxon>Malpighiales</taxon>
        <taxon>Linaceae</taxon>
        <taxon>Linum</taxon>
    </lineage>
</organism>
<dbReference type="EMBL" id="OZ034818">
    <property type="protein sequence ID" value="CAL1389362.1"/>
    <property type="molecule type" value="Genomic_DNA"/>
</dbReference>
<dbReference type="AlphaFoldDB" id="A0AAV2EUE2"/>
<name>A0AAV2EUE2_9ROSI</name>
<dbReference type="Gene3D" id="3.40.30.10">
    <property type="entry name" value="Glutaredoxin"/>
    <property type="match status" value="1"/>
</dbReference>
<accession>A0AAV2EUE2</accession>